<dbReference type="InterPro" id="IPR036220">
    <property type="entry name" value="UDP-Glc/GDP-Man_DH_C_sf"/>
</dbReference>
<organism evidence="6 7">
    <name type="scientific">Thiothrix lacustris</name>
    <dbReference type="NCBI Taxonomy" id="525917"/>
    <lineage>
        <taxon>Bacteria</taxon>
        <taxon>Pseudomonadati</taxon>
        <taxon>Pseudomonadota</taxon>
        <taxon>Gammaproteobacteria</taxon>
        <taxon>Thiotrichales</taxon>
        <taxon>Thiotrichaceae</taxon>
        <taxon>Thiothrix</taxon>
    </lineage>
</organism>
<evidence type="ECO:0000259" key="5">
    <source>
        <dbReference type="SMART" id="SM00984"/>
    </source>
</evidence>
<dbReference type="Proteomes" id="UP001236657">
    <property type="component" value="Chromosome"/>
</dbReference>
<dbReference type="SUPFAM" id="SSF48179">
    <property type="entry name" value="6-phosphogluconate dehydrogenase C-terminal domain-like"/>
    <property type="match status" value="1"/>
</dbReference>
<evidence type="ECO:0000256" key="1">
    <source>
        <dbReference type="ARBA" id="ARBA00006601"/>
    </source>
</evidence>
<evidence type="ECO:0000256" key="2">
    <source>
        <dbReference type="ARBA" id="ARBA00023002"/>
    </source>
</evidence>
<dbReference type="NCBIfam" id="TIGR03026">
    <property type="entry name" value="NDP-sugDHase"/>
    <property type="match status" value="1"/>
</dbReference>
<reference evidence="6 7" key="1">
    <citation type="submission" date="2023-08" db="EMBL/GenBank/DDBJ databases">
        <title>New molecular markers tilS and rpoB for phylogenetic and monitoring studies of the genus Thiothrix biodiversity.</title>
        <authorList>
            <person name="Ravin N.V."/>
            <person name="Smolyakov D."/>
            <person name="Markov N.D."/>
            <person name="Beletsky A.V."/>
            <person name="Mardanov A.V."/>
            <person name="Rudenko T.S."/>
            <person name="Grabovich M.Y."/>
        </authorList>
    </citation>
    <scope>NUCLEOTIDE SEQUENCE [LARGE SCALE GENOMIC DNA]</scope>
    <source>
        <strain evidence="6 7">MK1</strain>
    </source>
</reference>
<feature type="domain" description="UDP-glucose/GDP-mannose dehydrogenase C-terminal" evidence="5">
    <location>
        <begin position="318"/>
        <end position="418"/>
    </location>
</feature>
<dbReference type="SUPFAM" id="SSF51735">
    <property type="entry name" value="NAD(P)-binding Rossmann-fold domains"/>
    <property type="match status" value="1"/>
</dbReference>
<dbReference type="InterPro" id="IPR014026">
    <property type="entry name" value="UDP-Glc/GDP-Man_DH_dimer"/>
</dbReference>
<dbReference type="PANTHER" id="PTHR43491">
    <property type="entry name" value="UDP-N-ACETYL-D-MANNOSAMINE DEHYDROGENASE"/>
    <property type="match status" value="1"/>
</dbReference>
<dbReference type="InterPro" id="IPR001732">
    <property type="entry name" value="UDP-Glc/GDP-Man_DH_N"/>
</dbReference>
<evidence type="ECO:0000313" key="6">
    <source>
        <dbReference type="EMBL" id="WML89563.1"/>
    </source>
</evidence>
<dbReference type="InterPro" id="IPR036291">
    <property type="entry name" value="NAD(P)-bd_dom_sf"/>
</dbReference>
<dbReference type="InterPro" id="IPR028359">
    <property type="entry name" value="UDP_ManNAc/GlcNAc_DH"/>
</dbReference>
<evidence type="ECO:0000313" key="7">
    <source>
        <dbReference type="Proteomes" id="UP001236657"/>
    </source>
</evidence>
<dbReference type="Pfam" id="PF00984">
    <property type="entry name" value="UDPG_MGDP_dh"/>
    <property type="match status" value="1"/>
</dbReference>
<dbReference type="InterPro" id="IPR017476">
    <property type="entry name" value="UDP-Glc/GDP-Man"/>
</dbReference>
<protein>
    <submittedName>
        <fullName evidence="6">Vi polysaccharide biosynthesis UDP-N-acetylglucosamine C-6 dehydrogenase TviB</fullName>
    </submittedName>
</protein>
<sequence length="425" mass="46783">MKSLANTTIAIIGLGYVGLPLAVEFGKHFTTIGYDINANRIQELQAGEDHTLEVNPDELQASPHLHYTCHLNDLRDANVFIITVPTPVDHHKRPDLTPLIRASESVGKVLKTGDIVIYESTVYPGATEDDCIPVLERVSGLTFNVDFFAGYSPERINPGDKEHRVTTIKKVTAGSTPEVADIVDQLYRTIIVAGTHKAPSIKVAEASKVIENTQRDLNIALVNELALICNRLGIDTEAVLEAAGTKWNFLPFRPGLVGGHCIGIDPYYLTHKAESLGYHPDIILAGRRINEGMGAYVASQLIKALVNQAIPVAGAKVLIMGLAFKENCPDLRNTRVIDIVKELRTYQIEADIYDPWVSVAEAEHEYAITPVSTLAQGHYDAIMIAVAHQQFREMGAASIRALGKLNHVLYDLKYLFPQHETTLRL</sequence>
<gene>
    <name evidence="6" type="primary">tviB</name>
    <name evidence="6" type="ORF">RCF98_11335</name>
</gene>
<evidence type="ECO:0000256" key="4">
    <source>
        <dbReference type="PIRNR" id="PIRNR000124"/>
    </source>
</evidence>
<dbReference type="Gene3D" id="3.40.50.720">
    <property type="entry name" value="NAD(P)-binding Rossmann-like Domain"/>
    <property type="match status" value="2"/>
</dbReference>
<dbReference type="SUPFAM" id="SSF52413">
    <property type="entry name" value="UDP-glucose/GDP-mannose dehydrogenase C-terminal domain"/>
    <property type="match status" value="1"/>
</dbReference>
<dbReference type="PIRSF" id="PIRSF500136">
    <property type="entry name" value="UDP_ManNAc_DH"/>
    <property type="match status" value="1"/>
</dbReference>
<keyword evidence="7" id="KW-1185">Reference proteome</keyword>
<dbReference type="SMART" id="SM00984">
    <property type="entry name" value="UDPG_MGDP_dh_C"/>
    <property type="match status" value="1"/>
</dbReference>
<name>A0ABY9MLY8_9GAMM</name>
<proteinExistence type="inferred from homology"/>
<dbReference type="NCBIfam" id="NF011729">
    <property type="entry name" value="PRK15182.1"/>
    <property type="match status" value="1"/>
</dbReference>
<dbReference type="InterPro" id="IPR014027">
    <property type="entry name" value="UDP-Glc/GDP-Man_DH_C"/>
</dbReference>
<keyword evidence="2" id="KW-0560">Oxidoreductase</keyword>
<dbReference type="PIRSF" id="PIRSF000124">
    <property type="entry name" value="UDPglc_GDPman_dh"/>
    <property type="match status" value="1"/>
</dbReference>
<dbReference type="InterPro" id="IPR008927">
    <property type="entry name" value="6-PGluconate_DH-like_C_sf"/>
</dbReference>
<accession>A0ABY9MLY8</accession>
<dbReference type="PANTHER" id="PTHR43491:SF2">
    <property type="entry name" value="UDP-N-ACETYL-D-MANNOSAMINE DEHYDROGENASE"/>
    <property type="match status" value="1"/>
</dbReference>
<dbReference type="RefSeq" id="WP_308893844.1">
    <property type="nucleotide sequence ID" value="NZ_CP133218.1"/>
</dbReference>
<dbReference type="Pfam" id="PF03720">
    <property type="entry name" value="UDPG_MGDP_dh_C"/>
    <property type="match status" value="1"/>
</dbReference>
<keyword evidence="3" id="KW-0520">NAD</keyword>
<evidence type="ECO:0000256" key="3">
    <source>
        <dbReference type="ARBA" id="ARBA00023027"/>
    </source>
</evidence>
<dbReference type="Pfam" id="PF03721">
    <property type="entry name" value="UDPG_MGDP_dh_N"/>
    <property type="match status" value="1"/>
</dbReference>
<dbReference type="EMBL" id="CP133218">
    <property type="protein sequence ID" value="WML89563.1"/>
    <property type="molecule type" value="Genomic_DNA"/>
</dbReference>
<comment type="similarity">
    <text evidence="1 4">Belongs to the UDP-glucose/GDP-mannose dehydrogenase family.</text>
</comment>